<dbReference type="EMBL" id="LBSV01000002">
    <property type="protein sequence ID" value="KKQ26477.1"/>
    <property type="molecule type" value="Genomic_DNA"/>
</dbReference>
<dbReference type="HAMAP" id="MF_01363">
    <property type="entry name" value="Ribosomal_bL21"/>
    <property type="match status" value="1"/>
</dbReference>
<evidence type="ECO:0000256" key="5">
    <source>
        <dbReference type="RuleBase" id="RU000562"/>
    </source>
</evidence>
<name>A0A0G0G8Y8_9BACT</name>
<dbReference type="AlphaFoldDB" id="A0A0G0G8Y8"/>
<dbReference type="PANTHER" id="PTHR21349:SF0">
    <property type="entry name" value="LARGE RIBOSOMAL SUBUNIT PROTEIN BL21M"/>
    <property type="match status" value="1"/>
</dbReference>
<keyword evidence="4 5" id="KW-0694">RNA-binding</keyword>
<protein>
    <recommendedName>
        <fullName evidence="4">Large ribosomal subunit protein bL21</fullName>
    </recommendedName>
</protein>
<evidence type="ECO:0000313" key="6">
    <source>
        <dbReference type="EMBL" id="KKQ26477.1"/>
    </source>
</evidence>
<comment type="similarity">
    <text evidence="1 4 5">Belongs to the bacterial ribosomal protein bL21 family.</text>
</comment>
<dbReference type="InterPro" id="IPR028909">
    <property type="entry name" value="bL21-like"/>
</dbReference>
<gene>
    <name evidence="4" type="primary">rplU</name>
    <name evidence="6" type="ORF">US40_C0002G0011</name>
</gene>
<evidence type="ECO:0000256" key="3">
    <source>
        <dbReference type="ARBA" id="ARBA00023274"/>
    </source>
</evidence>
<dbReference type="GO" id="GO:0005840">
    <property type="term" value="C:ribosome"/>
    <property type="evidence" value="ECO:0007669"/>
    <property type="project" value="UniProtKB-KW"/>
</dbReference>
<proteinExistence type="inferred from homology"/>
<dbReference type="GO" id="GO:0003735">
    <property type="term" value="F:structural constituent of ribosome"/>
    <property type="evidence" value="ECO:0007669"/>
    <property type="project" value="InterPro"/>
</dbReference>
<evidence type="ECO:0000256" key="2">
    <source>
        <dbReference type="ARBA" id="ARBA00022980"/>
    </source>
</evidence>
<evidence type="ECO:0000256" key="4">
    <source>
        <dbReference type="HAMAP-Rule" id="MF_01363"/>
    </source>
</evidence>
<comment type="function">
    <text evidence="4 5">This protein binds to 23S rRNA in the presence of protein L20.</text>
</comment>
<evidence type="ECO:0000313" key="7">
    <source>
        <dbReference type="Proteomes" id="UP000034917"/>
    </source>
</evidence>
<dbReference type="Proteomes" id="UP000034917">
    <property type="component" value="Unassembled WGS sequence"/>
</dbReference>
<keyword evidence="2 4" id="KW-0689">Ribosomal protein</keyword>
<dbReference type="SUPFAM" id="SSF141091">
    <property type="entry name" value="L21p-like"/>
    <property type="match status" value="1"/>
</dbReference>
<dbReference type="PANTHER" id="PTHR21349">
    <property type="entry name" value="50S RIBOSOMAL PROTEIN L21"/>
    <property type="match status" value="1"/>
</dbReference>
<dbReference type="PATRIC" id="fig|1618486.3.peg.97"/>
<evidence type="ECO:0000256" key="1">
    <source>
        <dbReference type="ARBA" id="ARBA00008563"/>
    </source>
</evidence>
<dbReference type="GO" id="GO:0006412">
    <property type="term" value="P:translation"/>
    <property type="evidence" value="ECO:0007669"/>
    <property type="project" value="UniProtKB-UniRule"/>
</dbReference>
<dbReference type="GO" id="GO:1990904">
    <property type="term" value="C:ribonucleoprotein complex"/>
    <property type="evidence" value="ECO:0007669"/>
    <property type="project" value="UniProtKB-KW"/>
</dbReference>
<comment type="subunit">
    <text evidence="4">Part of the 50S ribosomal subunit. Contacts protein L20.</text>
</comment>
<accession>A0A0G0G8Y8</accession>
<reference evidence="6 7" key="1">
    <citation type="journal article" date="2015" name="Nature">
        <title>rRNA introns, odd ribosomes, and small enigmatic genomes across a large radiation of phyla.</title>
        <authorList>
            <person name="Brown C.T."/>
            <person name="Hug L.A."/>
            <person name="Thomas B.C."/>
            <person name="Sharon I."/>
            <person name="Castelle C.J."/>
            <person name="Singh A."/>
            <person name="Wilkins M.J."/>
            <person name="Williams K.H."/>
            <person name="Banfield J.F."/>
        </authorList>
    </citation>
    <scope>NUCLEOTIDE SEQUENCE [LARGE SCALE GENOMIC DNA]</scope>
</reference>
<comment type="caution">
    <text evidence="6">The sequence shown here is derived from an EMBL/GenBank/DDBJ whole genome shotgun (WGS) entry which is preliminary data.</text>
</comment>
<keyword evidence="4 5" id="KW-0699">rRNA-binding</keyword>
<dbReference type="InterPro" id="IPR001787">
    <property type="entry name" value="Ribosomal_bL21"/>
</dbReference>
<dbReference type="InterPro" id="IPR036164">
    <property type="entry name" value="bL21-like_sf"/>
</dbReference>
<dbReference type="GO" id="GO:0005737">
    <property type="term" value="C:cytoplasm"/>
    <property type="evidence" value="ECO:0007669"/>
    <property type="project" value="UniProtKB-ARBA"/>
</dbReference>
<sequence length="103" mass="11698">MATFAVIKTGGKQYLVKEGSEVIVDRLGDKEKSKIELETLMTFDEEGKTVDLGMPDLAKKVQAEVISHSKGDKIRVARFKAKVRYRKVRGFRPFLTTLRIIKI</sequence>
<keyword evidence="3 4" id="KW-0687">Ribonucleoprotein</keyword>
<dbReference type="NCBIfam" id="TIGR00061">
    <property type="entry name" value="L21"/>
    <property type="match status" value="1"/>
</dbReference>
<dbReference type="GO" id="GO:0019843">
    <property type="term" value="F:rRNA binding"/>
    <property type="evidence" value="ECO:0007669"/>
    <property type="project" value="UniProtKB-UniRule"/>
</dbReference>
<dbReference type="Pfam" id="PF00829">
    <property type="entry name" value="Ribosomal_L21p"/>
    <property type="match status" value="1"/>
</dbReference>
<organism evidence="6 7">
    <name type="scientific">Candidatus Roizmanbacteria bacterium GW2011_GWC2_37_13</name>
    <dbReference type="NCBI Taxonomy" id="1618486"/>
    <lineage>
        <taxon>Bacteria</taxon>
        <taxon>Candidatus Roizmaniibacteriota</taxon>
    </lineage>
</organism>